<dbReference type="PANTHER" id="PTHR30055">
    <property type="entry name" value="HTH-TYPE TRANSCRIPTIONAL REGULATOR RUTR"/>
    <property type="match status" value="1"/>
</dbReference>
<gene>
    <name evidence="5" type="ORF">HNR23_000330</name>
</gene>
<evidence type="ECO:0000259" key="4">
    <source>
        <dbReference type="PROSITE" id="PS50977"/>
    </source>
</evidence>
<dbReference type="Proteomes" id="UP000546642">
    <property type="component" value="Unassembled WGS sequence"/>
</dbReference>
<keyword evidence="6" id="KW-1185">Reference proteome</keyword>
<dbReference type="GO" id="GO:0000976">
    <property type="term" value="F:transcription cis-regulatory region binding"/>
    <property type="evidence" value="ECO:0007669"/>
    <property type="project" value="TreeGrafter"/>
</dbReference>
<evidence type="ECO:0000256" key="1">
    <source>
        <dbReference type="ARBA" id="ARBA00023125"/>
    </source>
</evidence>
<feature type="DNA-binding region" description="H-T-H motif" evidence="2">
    <location>
        <begin position="28"/>
        <end position="47"/>
    </location>
</feature>
<protein>
    <submittedName>
        <fullName evidence="5">AcrR family transcriptional regulator</fullName>
    </submittedName>
</protein>
<accession>A0A7X0D3P8</accession>
<reference evidence="5 6" key="1">
    <citation type="submission" date="2020-08" db="EMBL/GenBank/DDBJ databases">
        <title>Sequencing the genomes of 1000 actinobacteria strains.</title>
        <authorList>
            <person name="Klenk H.-P."/>
        </authorList>
    </citation>
    <scope>NUCLEOTIDE SEQUENCE [LARGE SCALE GENOMIC DNA]</scope>
    <source>
        <strain evidence="5 6">DSM 46659</strain>
    </source>
</reference>
<name>A0A7X0D3P8_9ACTN</name>
<dbReference type="PANTHER" id="PTHR30055:SF153">
    <property type="entry name" value="HTH-TYPE TRANSCRIPTIONAL REPRESSOR RV3405C"/>
    <property type="match status" value="1"/>
</dbReference>
<evidence type="ECO:0000313" key="5">
    <source>
        <dbReference type="EMBL" id="MBB6170270.1"/>
    </source>
</evidence>
<dbReference type="AlphaFoldDB" id="A0A7X0D3P8"/>
<feature type="compositionally biased region" description="Low complexity" evidence="3">
    <location>
        <begin position="195"/>
        <end position="205"/>
    </location>
</feature>
<dbReference type="Gene3D" id="1.10.357.10">
    <property type="entry name" value="Tetracycline Repressor, domain 2"/>
    <property type="match status" value="1"/>
</dbReference>
<dbReference type="InterPro" id="IPR001647">
    <property type="entry name" value="HTH_TetR"/>
</dbReference>
<proteinExistence type="predicted"/>
<dbReference type="Gene3D" id="1.10.10.60">
    <property type="entry name" value="Homeodomain-like"/>
    <property type="match status" value="1"/>
</dbReference>
<evidence type="ECO:0000256" key="2">
    <source>
        <dbReference type="PROSITE-ProRule" id="PRU00335"/>
    </source>
</evidence>
<dbReference type="InterPro" id="IPR050109">
    <property type="entry name" value="HTH-type_TetR-like_transc_reg"/>
</dbReference>
<dbReference type="RefSeq" id="WP_184072809.1">
    <property type="nucleotide sequence ID" value="NZ_JACHDS010000001.1"/>
</dbReference>
<dbReference type="SUPFAM" id="SSF46689">
    <property type="entry name" value="Homeodomain-like"/>
    <property type="match status" value="1"/>
</dbReference>
<dbReference type="EMBL" id="JACHDS010000001">
    <property type="protein sequence ID" value="MBB6170270.1"/>
    <property type="molecule type" value="Genomic_DNA"/>
</dbReference>
<comment type="caution">
    <text evidence="5">The sequence shown here is derived from an EMBL/GenBank/DDBJ whole genome shotgun (WGS) entry which is preliminary data.</text>
</comment>
<dbReference type="InterPro" id="IPR036271">
    <property type="entry name" value="Tet_transcr_reg_TetR-rel_C_sf"/>
</dbReference>
<dbReference type="PROSITE" id="PS50977">
    <property type="entry name" value="HTH_TETR_2"/>
    <property type="match status" value="1"/>
</dbReference>
<sequence length="217" mass="23534">MTSRRNVQDDVLDAARACVEAFGIRRTTLTDVARRAGVSRPTVYRRWPDVTSLVADLLTRELCALLLANKSDQGELAGRDHLVLQAAGVLRSLLSHPLFTRIVDNEPELMATYTFQRLGAGQEAALAMLRPEIEAGQHDGSIRGGHPESMARMVLLAVQNTATSRRLTADVMTEEQLVGELSSLLDGYLAPRPPKGAATPPAADTATDDTQGEVLHR</sequence>
<dbReference type="GO" id="GO:0003700">
    <property type="term" value="F:DNA-binding transcription factor activity"/>
    <property type="evidence" value="ECO:0007669"/>
    <property type="project" value="TreeGrafter"/>
</dbReference>
<feature type="region of interest" description="Disordered" evidence="3">
    <location>
        <begin position="189"/>
        <end position="217"/>
    </location>
</feature>
<dbReference type="InterPro" id="IPR009057">
    <property type="entry name" value="Homeodomain-like_sf"/>
</dbReference>
<dbReference type="SUPFAM" id="SSF48498">
    <property type="entry name" value="Tetracyclin repressor-like, C-terminal domain"/>
    <property type="match status" value="1"/>
</dbReference>
<evidence type="ECO:0000313" key="6">
    <source>
        <dbReference type="Proteomes" id="UP000546642"/>
    </source>
</evidence>
<organism evidence="5 6">
    <name type="scientific">Nocardiopsis mwathae</name>
    <dbReference type="NCBI Taxonomy" id="1472723"/>
    <lineage>
        <taxon>Bacteria</taxon>
        <taxon>Bacillati</taxon>
        <taxon>Actinomycetota</taxon>
        <taxon>Actinomycetes</taxon>
        <taxon>Streptosporangiales</taxon>
        <taxon>Nocardiopsidaceae</taxon>
        <taxon>Nocardiopsis</taxon>
    </lineage>
</organism>
<keyword evidence="1 2" id="KW-0238">DNA-binding</keyword>
<feature type="domain" description="HTH tetR-type" evidence="4">
    <location>
        <begin position="5"/>
        <end position="65"/>
    </location>
</feature>
<evidence type="ECO:0000256" key="3">
    <source>
        <dbReference type="SAM" id="MobiDB-lite"/>
    </source>
</evidence>
<dbReference type="Pfam" id="PF00440">
    <property type="entry name" value="TetR_N"/>
    <property type="match status" value="1"/>
</dbReference>